<keyword evidence="3" id="KW-1185">Reference proteome</keyword>
<feature type="compositionally biased region" description="Basic and acidic residues" evidence="1">
    <location>
        <begin position="10"/>
        <end position="21"/>
    </location>
</feature>
<feature type="compositionally biased region" description="Low complexity" evidence="1">
    <location>
        <begin position="28"/>
        <end position="39"/>
    </location>
</feature>
<name>A0A8X6Q2G5_NEPPI</name>
<evidence type="ECO:0000256" key="1">
    <source>
        <dbReference type="SAM" id="MobiDB-lite"/>
    </source>
</evidence>
<comment type="caution">
    <text evidence="2">The sequence shown here is derived from an EMBL/GenBank/DDBJ whole genome shotgun (WGS) entry which is preliminary data.</text>
</comment>
<feature type="region of interest" description="Disordered" evidence="1">
    <location>
        <begin position="1"/>
        <end position="41"/>
    </location>
</feature>
<sequence>MGGPCQKLPFDPKEPSMRENSNHQSIHSPQKASPPASSAAEERLPLIKPNVWILYTLKEKFSSPNHPNFGRSSKLWAKSIGFGLPLLRHQLGKSSGWRAGKRRLSSSAVSARLRRELNGGSYLKASKEREENAKRLHSFVVTVRYPEQSRNSLPDVRFVRKHRRE</sequence>
<proteinExistence type="predicted"/>
<evidence type="ECO:0000313" key="2">
    <source>
        <dbReference type="EMBL" id="GFT96523.1"/>
    </source>
</evidence>
<dbReference type="Proteomes" id="UP000887013">
    <property type="component" value="Unassembled WGS sequence"/>
</dbReference>
<gene>
    <name evidence="2" type="ORF">NPIL_361531</name>
</gene>
<evidence type="ECO:0000313" key="3">
    <source>
        <dbReference type="Proteomes" id="UP000887013"/>
    </source>
</evidence>
<reference evidence="2" key="1">
    <citation type="submission" date="2020-08" db="EMBL/GenBank/DDBJ databases">
        <title>Multicomponent nature underlies the extraordinary mechanical properties of spider dragline silk.</title>
        <authorList>
            <person name="Kono N."/>
            <person name="Nakamura H."/>
            <person name="Mori M."/>
            <person name="Yoshida Y."/>
            <person name="Ohtoshi R."/>
            <person name="Malay A.D."/>
            <person name="Moran D.A.P."/>
            <person name="Tomita M."/>
            <person name="Numata K."/>
            <person name="Arakawa K."/>
        </authorList>
    </citation>
    <scope>NUCLEOTIDE SEQUENCE</scope>
</reference>
<dbReference type="AlphaFoldDB" id="A0A8X6Q2G5"/>
<organism evidence="2 3">
    <name type="scientific">Nephila pilipes</name>
    <name type="common">Giant wood spider</name>
    <name type="synonym">Nephila maculata</name>
    <dbReference type="NCBI Taxonomy" id="299642"/>
    <lineage>
        <taxon>Eukaryota</taxon>
        <taxon>Metazoa</taxon>
        <taxon>Ecdysozoa</taxon>
        <taxon>Arthropoda</taxon>
        <taxon>Chelicerata</taxon>
        <taxon>Arachnida</taxon>
        <taxon>Araneae</taxon>
        <taxon>Araneomorphae</taxon>
        <taxon>Entelegynae</taxon>
        <taxon>Araneoidea</taxon>
        <taxon>Nephilidae</taxon>
        <taxon>Nephila</taxon>
    </lineage>
</organism>
<accession>A0A8X6Q2G5</accession>
<protein>
    <submittedName>
        <fullName evidence="2">Uncharacterized protein</fullName>
    </submittedName>
</protein>
<dbReference type="EMBL" id="BMAW01121938">
    <property type="protein sequence ID" value="GFT96523.1"/>
    <property type="molecule type" value="Genomic_DNA"/>
</dbReference>